<protein>
    <submittedName>
        <fullName evidence="2">Uncharacterized protein</fullName>
    </submittedName>
</protein>
<comment type="caution">
    <text evidence="2">The sequence shown here is derived from an EMBL/GenBank/DDBJ whole genome shotgun (WGS) entry which is preliminary data.</text>
</comment>
<feature type="transmembrane region" description="Helical" evidence="1">
    <location>
        <begin position="23"/>
        <end position="46"/>
    </location>
</feature>
<keyword evidence="3" id="KW-1185">Reference proteome</keyword>
<sequence length="96" mass="10561">MLSLAATATPTAATHGHHLPGLGVLLLLGLLWAVGYLALCWIWPFVNCRRCTGTGKRRAVIGRGFRHCPRCDGTGYQLRPGRHVLNHLRSIHRASK</sequence>
<dbReference type="Gene3D" id="6.20.20.10">
    <property type="match status" value="1"/>
</dbReference>
<organism evidence="2 3">
    <name type="scientific">Actinoallomurus liliacearum</name>
    <dbReference type="NCBI Taxonomy" id="1080073"/>
    <lineage>
        <taxon>Bacteria</taxon>
        <taxon>Bacillati</taxon>
        <taxon>Actinomycetota</taxon>
        <taxon>Actinomycetes</taxon>
        <taxon>Streptosporangiales</taxon>
        <taxon>Thermomonosporaceae</taxon>
        <taxon>Actinoallomurus</taxon>
    </lineage>
</organism>
<name>A0ABP8TXH0_9ACTN</name>
<keyword evidence="1" id="KW-0812">Transmembrane</keyword>
<dbReference type="Proteomes" id="UP001500212">
    <property type="component" value="Unassembled WGS sequence"/>
</dbReference>
<dbReference type="SUPFAM" id="SSF57938">
    <property type="entry name" value="DnaJ/Hsp40 cysteine-rich domain"/>
    <property type="match status" value="1"/>
</dbReference>
<dbReference type="InterPro" id="IPR036410">
    <property type="entry name" value="HSP_DnaJ_Cys-rich_dom_sf"/>
</dbReference>
<reference evidence="3" key="1">
    <citation type="journal article" date="2019" name="Int. J. Syst. Evol. Microbiol.">
        <title>The Global Catalogue of Microorganisms (GCM) 10K type strain sequencing project: providing services to taxonomists for standard genome sequencing and annotation.</title>
        <authorList>
            <consortium name="The Broad Institute Genomics Platform"/>
            <consortium name="The Broad Institute Genome Sequencing Center for Infectious Disease"/>
            <person name="Wu L."/>
            <person name="Ma J."/>
        </authorList>
    </citation>
    <scope>NUCLEOTIDE SEQUENCE [LARGE SCALE GENOMIC DNA]</scope>
    <source>
        <strain evidence="3">JCM 17938</strain>
    </source>
</reference>
<evidence type="ECO:0000313" key="2">
    <source>
        <dbReference type="EMBL" id="GAA4616010.1"/>
    </source>
</evidence>
<evidence type="ECO:0000313" key="3">
    <source>
        <dbReference type="Proteomes" id="UP001500212"/>
    </source>
</evidence>
<proteinExistence type="predicted"/>
<keyword evidence="1" id="KW-0472">Membrane</keyword>
<evidence type="ECO:0000256" key="1">
    <source>
        <dbReference type="SAM" id="Phobius"/>
    </source>
</evidence>
<dbReference type="EMBL" id="BAABHJ010000031">
    <property type="protein sequence ID" value="GAA4616010.1"/>
    <property type="molecule type" value="Genomic_DNA"/>
</dbReference>
<keyword evidence="1" id="KW-1133">Transmembrane helix</keyword>
<gene>
    <name evidence="2" type="ORF">GCM10023195_70950</name>
</gene>
<accession>A0ABP8TXH0</accession>
<dbReference type="RefSeq" id="WP_345364317.1">
    <property type="nucleotide sequence ID" value="NZ_BAABHJ010000031.1"/>
</dbReference>